<name>A0A7W9SR58_ARMRO</name>
<evidence type="ECO:0000313" key="1">
    <source>
        <dbReference type="EMBL" id="MBB6051261.1"/>
    </source>
</evidence>
<keyword evidence="2" id="KW-1185">Reference proteome</keyword>
<dbReference type="Proteomes" id="UP000520814">
    <property type="component" value="Unassembled WGS sequence"/>
</dbReference>
<dbReference type="AlphaFoldDB" id="A0A7W9SR58"/>
<sequence>MSVTLPRELEERLLRVSARRAVDPNHFATVAITQALEQAESEETMDSAMIARGAQALAQVAAGETLPLEDSFAKGAAELERRIAAWQAK</sequence>
<evidence type="ECO:0000313" key="2">
    <source>
        <dbReference type="Proteomes" id="UP000520814"/>
    </source>
</evidence>
<organism evidence="1 2">
    <name type="scientific">Armatimonas rosea</name>
    <dbReference type="NCBI Taxonomy" id="685828"/>
    <lineage>
        <taxon>Bacteria</taxon>
        <taxon>Bacillati</taxon>
        <taxon>Armatimonadota</taxon>
        <taxon>Armatimonadia</taxon>
        <taxon>Armatimonadales</taxon>
        <taxon>Armatimonadaceae</taxon>
        <taxon>Armatimonas</taxon>
    </lineage>
</organism>
<dbReference type="RefSeq" id="WP_184197896.1">
    <property type="nucleotide sequence ID" value="NZ_JACHGW010000003.1"/>
</dbReference>
<protein>
    <submittedName>
        <fullName evidence="1">Putative transcriptional regulator</fullName>
    </submittedName>
</protein>
<comment type="caution">
    <text evidence="1">The sequence shown here is derived from an EMBL/GenBank/DDBJ whole genome shotgun (WGS) entry which is preliminary data.</text>
</comment>
<proteinExistence type="predicted"/>
<reference evidence="1 2" key="1">
    <citation type="submission" date="2020-08" db="EMBL/GenBank/DDBJ databases">
        <title>Genomic Encyclopedia of Type Strains, Phase IV (KMG-IV): sequencing the most valuable type-strain genomes for metagenomic binning, comparative biology and taxonomic classification.</title>
        <authorList>
            <person name="Goeker M."/>
        </authorList>
    </citation>
    <scope>NUCLEOTIDE SEQUENCE [LARGE SCALE GENOMIC DNA]</scope>
    <source>
        <strain evidence="1 2">DSM 23562</strain>
    </source>
</reference>
<gene>
    <name evidence="1" type="ORF">HNQ39_003071</name>
</gene>
<dbReference type="EMBL" id="JACHGW010000003">
    <property type="protein sequence ID" value="MBB6051261.1"/>
    <property type="molecule type" value="Genomic_DNA"/>
</dbReference>
<accession>A0A7W9SR58</accession>